<evidence type="ECO:0000256" key="2">
    <source>
        <dbReference type="ARBA" id="ARBA00010905"/>
    </source>
</evidence>
<dbReference type="Proteomes" id="UP000314980">
    <property type="component" value="Unassembled WGS sequence"/>
</dbReference>
<name>A0A4W6BKD6_LATCA</name>
<accession>A0A4W6BKD6</accession>
<dbReference type="GO" id="GO:0030246">
    <property type="term" value="F:carbohydrate binding"/>
    <property type="evidence" value="ECO:0007669"/>
    <property type="project" value="UniProtKB-UniRule"/>
</dbReference>
<dbReference type="GO" id="GO:0005576">
    <property type="term" value="C:extracellular region"/>
    <property type="evidence" value="ECO:0007669"/>
    <property type="project" value="UniProtKB-SubCell"/>
</dbReference>
<dbReference type="InParanoid" id="A0A4W6BKD6"/>
<keyword evidence="10" id="KW-1185">Reference proteome</keyword>
<reference evidence="10" key="1">
    <citation type="submission" date="2015-09" db="EMBL/GenBank/DDBJ databases">
        <authorList>
            <person name="Sai Rama Sridatta P."/>
        </authorList>
    </citation>
    <scope>NUCLEOTIDE SEQUENCE [LARGE SCALE GENOMIC DNA]</scope>
</reference>
<evidence type="ECO:0000256" key="5">
    <source>
        <dbReference type="ARBA" id="ARBA00022734"/>
    </source>
</evidence>
<evidence type="ECO:0000256" key="7">
    <source>
        <dbReference type="PROSITE-ProRule" id="PRU01375"/>
    </source>
</evidence>
<comment type="subcellular location">
    <subcellularLocation>
        <location evidence="1">Secreted</location>
    </subcellularLocation>
</comment>
<proteinExistence type="inferred from homology"/>
<keyword evidence="5 7" id="KW-0430">Lectin</keyword>
<dbReference type="PANTHER" id="PTHR14592">
    <property type="entry name" value="UNCHARACTERIZED FAM3"/>
    <property type="match status" value="1"/>
</dbReference>
<reference evidence="9" key="3">
    <citation type="submission" date="2025-09" db="UniProtKB">
        <authorList>
            <consortium name="Ensembl"/>
        </authorList>
    </citation>
    <scope>IDENTIFICATION</scope>
</reference>
<dbReference type="GeneTree" id="ENSGT00950000183004"/>
<dbReference type="Ensembl" id="ENSLCAT00010001309.1">
    <property type="protein sequence ID" value="ENSLCAP00010001248.1"/>
    <property type="gene ID" value="ENSLCAG00010000692.1"/>
</dbReference>
<evidence type="ECO:0000256" key="6">
    <source>
        <dbReference type="ARBA" id="ARBA00023157"/>
    </source>
</evidence>
<keyword evidence="3" id="KW-0964">Secreted</keyword>
<evidence type="ECO:0000256" key="3">
    <source>
        <dbReference type="ARBA" id="ARBA00022525"/>
    </source>
</evidence>
<organism evidence="9 10">
    <name type="scientific">Lates calcarifer</name>
    <name type="common">Barramundi</name>
    <name type="synonym">Holocentrus calcarifer</name>
    <dbReference type="NCBI Taxonomy" id="8187"/>
    <lineage>
        <taxon>Eukaryota</taxon>
        <taxon>Metazoa</taxon>
        <taxon>Chordata</taxon>
        <taxon>Craniata</taxon>
        <taxon>Vertebrata</taxon>
        <taxon>Euteleostomi</taxon>
        <taxon>Actinopterygii</taxon>
        <taxon>Neopterygii</taxon>
        <taxon>Teleostei</taxon>
        <taxon>Neoteleostei</taxon>
        <taxon>Acanthomorphata</taxon>
        <taxon>Carangaria</taxon>
        <taxon>Carangaria incertae sedis</taxon>
        <taxon>Centropomidae</taxon>
        <taxon>Lates</taxon>
    </lineage>
</organism>
<keyword evidence="4" id="KW-0732">Signal</keyword>
<evidence type="ECO:0000313" key="9">
    <source>
        <dbReference type="Ensembl" id="ENSLCAP00010001248.1"/>
    </source>
</evidence>
<reference evidence="9" key="2">
    <citation type="submission" date="2025-08" db="UniProtKB">
        <authorList>
            <consortium name="Ensembl"/>
        </authorList>
    </citation>
    <scope>IDENTIFICATION</scope>
</reference>
<sequence>MLVLVVVLITVVLQKYSDSFTGTTFLMNQVFIVLLTCSFKAALCDFNISLTPVFPADWRRSLSEGFSISRQTSKPTSKPSDHFSFLIRSGAANVVFPPELILLFRNIGNFFINNAGYGINVVILNGKTGEVIKTGHFDMYSGMKPLIELLKSIEKGSIVLMASYDEPSSKLTEDARKLIAELGSSVVQSLGFRDNWVFVGGKGATVKSNFEKYLKNDNMKNKYENWPELIELTGCIPKYLD</sequence>
<evidence type="ECO:0000256" key="1">
    <source>
        <dbReference type="ARBA" id="ARBA00004613"/>
    </source>
</evidence>
<feature type="domain" description="ILEI/PANDER" evidence="8">
    <location>
        <begin position="118"/>
        <end position="204"/>
    </location>
</feature>
<dbReference type="Pfam" id="PF15711">
    <property type="entry name" value="ILEI"/>
    <property type="match status" value="1"/>
</dbReference>
<dbReference type="STRING" id="8187.ENSLCAP00010001248"/>
<comment type="similarity">
    <text evidence="2">Belongs to the FAM3 family.</text>
</comment>
<evidence type="ECO:0000313" key="10">
    <source>
        <dbReference type="Proteomes" id="UP000314980"/>
    </source>
</evidence>
<dbReference type="InterPro" id="IPR039220">
    <property type="entry name" value="FAM3"/>
</dbReference>
<protein>
    <recommendedName>
        <fullName evidence="8">ILEI/PANDER domain-containing protein</fullName>
    </recommendedName>
</protein>
<dbReference type="PROSITE" id="PS52031">
    <property type="entry name" value="GG_LECTIN"/>
    <property type="match status" value="1"/>
</dbReference>
<dbReference type="AlphaFoldDB" id="A0A4W6BKD6"/>
<dbReference type="InterPro" id="IPR039477">
    <property type="entry name" value="ILEI/PANDER_dom"/>
</dbReference>
<evidence type="ECO:0000256" key="4">
    <source>
        <dbReference type="ARBA" id="ARBA00022729"/>
    </source>
</evidence>
<keyword evidence="6" id="KW-1015">Disulfide bond</keyword>
<evidence type="ECO:0000259" key="8">
    <source>
        <dbReference type="Pfam" id="PF15711"/>
    </source>
</evidence>